<dbReference type="PANTHER" id="PTHR42951:SF17">
    <property type="entry name" value="METALLO-BETA-LACTAMASE DOMAIN-CONTAINING PROTEIN"/>
    <property type="match status" value="1"/>
</dbReference>
<gene>
    <name evidence="2" type="ORF">NDM98_13200</name>
</gene>
<dbReference type="SUPFAM" id="SSF56281">
    <property type="entry name" value="Metallo-hydrolase/oxidoreductase"/>
    <property type="match status" value="1"/>
</dbReference>
<dbReference type="EMBL" id="JAMQJY010000001">
    <property type="protein sequence ID" value="MCM2676352.1"/>
    <property type="molecule type" value="Genomic_DNA"/>
</dbReference>
<dbReference type="InterPro" id="IPR036866">
    <property type="entry name" value="RibonucZ/Hydroxyglut_hydro"/>
</dbReference>
<dbReference type="InterPro" id="IPR050855">
    <property type="entry name" value="NDM-1-like"/>
</dbReference>
<sequence length="170" mass="18932">MIFTHSHFDHVGSAAAIIKATGAKTYMHEADAKIAEEGGGFRTMRAAPGLLQRVLFRIFWHPNKRFESFHIDQTLKDGDVLELVGGFKVVHVPGHSAGHIVLLWKEDKVMFAGDIGTNLLSIGDPIGFENEKIGRESQRKLGKMDYEAIVFGHGRPITSNASEKIRRVWP</sequence>
<comment type="caution">
    <text evidence="2">The sequence shown here is derived from an EMBL/GenBank/DDBJ whole genome shotgun (WGS) entry which is preliminary data.</text>
</comment>
<dbReference type="InterPro" id="IPR001279">
    <property type="entry name" value="Metallo-B-lactamas"/>
</dbReference>
<protein>
    <submittedName>
        <fullName evidence="2">MBL fold metallo-hydrolase</fullName>
    </submittedName>
</protein>
<dbReference type="SMART" id="SM00849">
    <property type="entry name" value="Lactamase_B"/>
    <property type="match status" value="1"/>
</dbReference>
<proteinExistence type="predicted"/>
<evidence type="ECO:0000259" key="1">
    <source>
        <dbReference type="SMART" id="SM00849"/>
    </source>
</evidence>
<reference evidence="2" key="1">
    <citation type="submission" date="2022-06" db="EMBL/GenBank/DDBJ databases">
        <title>Alkalicoccobacillus porphyridii sp. nov., isolated from a marine red alga, Porphyridium purpureum and reclassification of Shouchella plakortidis and Shouchella gibsonii as Alkalicoccobacillus plakortidis comb. nov. and Alkalicoccobacillus gibsonii comb. nov.</title>
        <authorList>
            <person name="Kim K.H."/>
            <person name="Lee J.K."/>
            <person name="Han D.M."/>
            <person name="Baek J.H."/>
            <person name="Jeon C.O."/>
        </authorList>
    </citation>
    <scope>NUCLEOTIDE SEQUENCE</scope>
    <source>
        <strain evidence="2">DSM 19153</strain>
    </source>
</reference>
<evidence type="ECO:0000313" key="3">
    <source>
        <dbReference type="Proteomes" id="UP001203665"/>
    </source>
</evidence>
<evidence type="ECO:0000313" key="2">
    <source>
        <dbReference type="EMBL" id="MCM2676352.1"/>
    </source>
</evidence>
<name>A0ABT0XKB8_9BACI</name>
<feature type="domain" description="Metallo-beta-lactamase" evidence="1">
    <location>
        <begin position="1"/>
        <end position="153"/>
    </location>
</feature>
<organism evidence="2 3">
    <name type="scientific">Alkalicoccobacillus plakortidis</name>
    <dbReference type="NCBI Taxonomy" id="444060"/>
    <lineage>
        <taxon>Bacteria</taxon>
        <taxon>Bacillati</taxon>
        <taxon>Bacillota</taxon>
        <taxon>Bacilli</taxon>
        <taxon>Bacillales</taxon>
        <taxon>Bacillaceae</taxon>
        <taxon>Alkalicoccobacillus</taxon>
    </lineage>
</organism>
<keyword evidence="3" id="KW-1185">Reference proteome</keyword>
<dbReference type="Gene3D" id="3.60.15.10">
    <property type="entry name" value="Ribonuclease Z/Hydroxyacylglutathione hydrolase-like"/>
    <property type="match status" value="1"/>
</dbReference>
<accession>A0ABT0XKB8</accession>
<dbReference type="PANTHER" id="PTHR42951">
    <property type="entry name" value="METALLO-BETA-LACTAMASE DOMAIN-CONTAINING"/>
    <property type="match status" value="1"/>
</dbReference>
<dbReference type="Pfam" id="PF00753">
    <property type="entry name" value="Lactamase_B"/>
    <property type="match status" value="1"/>
</dbReference>
<dbReference type="Proteomes" id="UP001203665">
    <property type="component" value="Unassembled WGS sequence"/>
</dbReference>